<feature type="repeat" description="ANK" evidence="1">
    <location>
        <begin position="201"/>
        <end position="233"/>
    </location>
</feature>
<dbReference type="Proteomes" id="UP000316621">
    <property type="component" value="Chromosome 1"/>
</dbReference>
<name>A0A4Y7IE65_PAPSO</name>
<dbReference type="PROSITE" id="PS50297">
    <property type="entry name" value="ANK_REP_REGION"/>
    <property type="match status" value="4"/>
</dbReference>
<dbReference type="Gene3D" id="1.25.40.20">
    <property type="entry name" value="Ankyrin repeat-containing domain"/>
    <property type="match status" value="3"/>
</dbReference>
<dbReference type="PANTHER" id="PTHR46224">
    <property type="entry name" value="ANKYRIN REPEAT FAMILY PROTEIN"/>
    <property type="match status" value="1"/>
</dbReference>
<dbReference type="PANTHER" id="PTHR46224:SF6">
    <property type="entry name" value="ANKYRIN REPEAT FAMILY PROTEIN"/>
    <property type="match status" value="1"/>
</dbReference>
<evidence type="ECO:0000256" key="1">
    <source>
        <dbReference type="PROSITE-ProRule" id="PRU00023"/>
    </source>
</evidence>
<feature type="repeat" description="ANK" evidence="1">
    <location>
        <begin position="62"/>
        <end position="88"/>
    </location>
</feature>
<keyword evidence="4" id="KW-1185">Reference proteome</keyword>
<dbReference type="PROSITE" id="PS50005">
    <property type="entry name" value="TPR"/>
    <property type="match status" value="1"/>
</dbReference>
<feature type="repeat" description="ANK" evidence="1">
    <location>
        <begin position="168"/>
        <end position="200"/>
    </location>
</feature>
<proteinExistence type="predicted"/>
<evidence type="ECO:0000313" key="4">
    <source>
        <dbReference type="Proteomes" id="UP000316621"/>
    </source>
</evidence>
<dbReference type="SMART" id="SM00028">
    <property type="entry name" value="TPR"/>
    <property type="match status" value="2"/>
</dbReference>
<dbReference type="SUPFAM" id="SSF48403">
    <property type="entry name" value="Ankyrin repeat"/>
    <property type="match status" value="1"/>
</dbReference>
<reference evidence="3 4" key="1">
    <citation type="journal article" date="2018" name="Science">
        <title>The opium poppy genome and morphinan production.</title>
        <authorList>
            <person name="Guo L."/>
            <person name="Winzer T."/>
            <person name="Yang X."/>
            <person name="Li Y."/>
            <person name="Ning Z."/>
            <person name="He Z."/>
            <person name="Teodor R."/>
            <person name="Lu Y."/>
            <person name="Bowser T.A."/>
            <person name="Graham I.A."/>
            <person name="Ye K."/>
        </authorList>
    </citation>
    <scope>NUCLEOTIDE SEQUENCE [LARGE SCALE GENOMIC DNA]</scope>
    <source>
        <strain evidence="4">cv. HN1</strain>
        <tissue evidence="3">Leaves</tissue>
    </source>
</reference>
<dbReference type="AlphaFoldDB" id="A0A4Y7IE65"/>
<protein>
    <submittedName>
        <fullName evidence="3">Uncharacterized protein</fullName>
    </submittedName>
</protein>
<dbReference type="InterPro" id="IPR011990">
    <property type="entry name" value="TPR-like_helical_dom_sf"/>
</dbReference>
<dbReference type="Pfam" id="PF12796">
    <property type="entry name" value="Ank_2"/>
    <property type="match status" value="2"/>
</dbReference>
<dbReference type="STRING" id="3469.A0A4Y7IE65"/>
<evidence type="ECO:0000256" key="2">
    <source>
        <dbReference type="PROSITE-ProRule" id="PRU00339"/>
    </source>
</evidence>
<dbReference type="SUPFAM" id="SSF48452">
    <property type="entry name" value="TPR-like"/>
    <property type="match status" value="1"/>
</dbReference>
<dbReference type="InterPro" id="IPR051616">
    <property type="entry name" value="Cul2-RING_E3_ligase_SR"/>
</dbReference>
<dbReference type="Pfam" id="PF00023">
    <property type="entry name" value="Ank"/>
    <property type="match status" value="1"/>
</dbReference>
<dbReference type="SMART" id="SM00248">
    <property type="entry name" value="ANK"/>
    <property type="match status" value="5"/>
</dbReference>
<dbReference type="Gramene" id="RZC47233">
    <property type="protein sequence ID" value="RZC47233"/>
    <property type="gene ID" value="C5167_040175"/>
</dbReference>
<keyword evidence="1" id="KW-0040">ANK repeat</keyword>
<gene>
    <name evidence="3" type="ORF">C5167_040175</name>
</gene>
<feature type="repeat" description="ANK" evidence="1">
    <location>
        <begin position="233"/>
        <end position="265"/>
    </location>
</feature>
<dbReference type="InterPro" id="IPR002110">
    <property type="entry name" value="Ankyrin_rpt"/>
</dbReference>
<dbReference type="InterPro" id="IPR036770">
    <property type="entry name" value="Ankyrin_rpt-contain_sf"/>
</dbReference>
<keyword evidence="2" id="KW-0802">TPR repeat</keyword>
<feature type="repeat" description="TPR" evidence="2">
    <location>
        <begin position="387"/>
        <end position="420"/>
    </location>
</feature>
<evidence type="ECO:0000313" key="3">
    <source>
        <dbReference type="EMBL" id="RZC47233.1"/>
    </source>
</evidence>
<accession>A0A4Y7IE65</accession>
<dbReference type="EMBL" id="CM010715">
    <property type="protein sequence ID" value="RZC47233.1"/>
    <property type="molecule type" value="Genomic_DNA"/>
</dbReference>
<sequence length="456" mass="49497">MLLDHGANPNVVSSEDVFKPLISAIIAKSWECVELLLQTVRLSWRLSHTRPVAGADPNAVTYGNTPLVFAARDGSADVIKRLLEAGAESGSPHFELFNAAYTGKLHNFKSLASDLAKGEGIGVAEAIRKLVLENGKGFLHVAAAGGSLEVCKYLIENLKLDVDSKDGTGTTPLHHAAMKRHLETARYLLEKGANPEASDDTNATSLHFAALSGDTKIITLLLSRGVHVDVASTSGTALHFAAGTGHPDAVRVLLDHGANLGMTALEVAAVKCKIQNVGVLFPVTSRIPTYPDWSIAGLLRDVELDANEMRREVHEKERFHQAISKGSDAFQGEQYLVAAQWFREAFTISPEDPAVLSNMSVCFAHLGDGNKALDFASKCVYEKPEWPEAYYRLGVALNMQKRCEDAADAFDKGLTLDPRNKELKDSYMKAMEARLNSVSLSRCKKTMPSNVMKALD</sequence>
<dbReference type="InterPro" id="IPR019734">
    <property type="entry name" value="TPR_rpt"/>
</dbReference>
<dbReference type="PRINTS" id="PR01415">
    <property type="entry name" value="ANKYRIN"/>
</dbReference>
<organism evidence="3 4">
    <name type="scientific">Papaver somniferum</name>
    <name type="common">Opium poppy</name>
    <dbReference type="NCBI Taxonomy" id="3469"/>
    <lineage>
        <taxon>Eukaryota</taxon>
        <taxon>Viridiplantae</taxon>
        <taxon>Streptophyta</taxon>
        <taxon>Embryophyta</taxon>
        <taxon>Tracheophyta</taxon>
        <taxon>Spermatophyta</taxon>
        <taxon>Magnoliopsida</taxon>
        <taxon>Ranunculales</taxon>
        <taxon>Papaveraceae</taxon>
        <taxon>Papaveroideae</taxon>
        <taxon>Papaver</taxon>
    </lineage>
</organism>
<dbReference type="Gene3D" id="1.25.40.10">
    <property type="entry name" value="Tetratricopeptide repeat domain"/>
    <property type="match status" value="1"/>
</dbReference>
<dbReference type="PROSITE" id="PS50088">
    <property type="entry name" value="ANK_REPEAT"/>
    <property type="match status" value="4"/>
</dbReference>